<comment type="caution">
    <text evidence="3">The sequence shown here is derived from an EMBL/GenBank/DDBJ whole genome shotgun (WGS) entry which is preliminary data.</text>
</comment>
<gene>
    <name evidence="3" type="ORF">ACEZDJ_03575</name>
</gene>
<dbReference type="Gene3D" id="1.10.443.10">
    <property type="entry name" value="Intergrase catalytic core"/>
    <property type="match status" value="1"/>
</dbReference>
<protein>
    <submittedName>
        <fullName evidence="3">Tyrosine-type recombinase/integrase</fullName>
    </submittedName>
</protein>
<dbReference type="InterPro" id="IPR011010">
    <property type="entry name" value="DNA_brk_join_enz"/>
</dbReference>
<accession>A0ABV6UFZ8</accession>
<dbReference type="SUPFAM" id="SSF56349">
    <property type="entry name" value="DNA breaking-rejoining enzymes"/>
    <property type="match status" value="1"/>
</dbReference>
<evidence type="ECO:0000259" key="2">
    <source>
        <dbReference type="PROSITE" id="PS51898"/>
    </source>
</evidence>
<name>A0ABV6UFZ8_9ACTN</name>
<evidence type="ECO:0000256" key="1">
    <source>
        <dbReference type="ARBA" id="ARBA00023172"/>
    </source>
</evidence>
<dbReference type="InterPro" id="IPR002104">
    <property type="entry name" value="Integrase_catalytic"/>
</dbReference>
<proteinExistence type="predicted"/>
<dbReference type="InterPro" id="IPR013762">
    <property type="entry name" value="Integrase-like_cat_sf"/>
</dbReference>
<keyword evidence="1" id="KW-0233">DNA recombination</keyword>
<feature type="domain" description="Tyr recombinase" evidence="2">
    <location>
        <begin position="1"/>
        <end position="203"/>
    </location>
</feature>
<dbReference type="PROSITE" id="PS51898">
    <property type="entry name" value="TYR_RECOMBINASE"/>
    <property type="match status" value="1"/>
</dbReference>
<reference evidence="3 4" key="1">
    <citation type="submission" date="2024-09" db="EMBL/GenBank/DDBJ databases">
        <authorList>
            <person name="Lee S.D."/>
        </authorList>
    </citation>
    <scope>NUCLEOTIDE SEQUENCE [LARGE SCALE GENOMIC DNA]</scope>
    <source>
        <strain evidence="3 4">N1-5</strain>
    </source>
</reference>
<dbReference type="Pfam" id="PF00589">
    <property type="entry name" value="Phage_integrase"/>
    <property type="match status" value="1"/>
</dbReference>
<keyword evidence="4" id="KW-1185">Reference proteome</keyword>
<evidence type="ECO:0000313" key="3">
    <source>
        <dbReference type="EMBL" id="MFC1400365.1"/>
    </source>
</evidence>
<dbReference type="RefSeq" id="WP_051726174.1">
    <property type="nucleotide sequence ID" value="NZ_JBHEZZ010000002.1"/>
</dbReference>
<organism evidence="3 4">
    <name type="scientific">Streptacidiphilus cavernicola</name>
    <dbReference type="NCBI Taxonomy" id="3342716"/>
    <lineage>
        <taxon>Bacteria</taxon>
        <taxon>Bacillati</taxon>
        <taxon>Actinomycetota</taxon>
        <taxon>Actinomycetes</taxon>
        <taxon>Kitasatosporales</taxon>
        <taxon>Streptomycetaceae</taxon>
        <taxon>Streptacidiphilus</taxon>
    </lineage>
</organism>
<evidence type="ECO:0000313" key="4">
    <source>
        <dbReference type="Proteomes" id="UP001592528"/>
    </source>
</evidence>
<dbReference type="Proteomes" id="UP001592528">
    <property type="component" value="Unassembled WGS sequence"/>
</dbReference>
<dbReference type="EMBL" id="JBHEZZ010000002">
    <property type="protein sequence ID" value="MFC1400365.1"/>
    <property type="molecule type" value="Genomic_DNA"/>
</dbReference>
<sequence length="232" mass="24864">MSAEQDAMAEEGEAGCGLRQWEVLALSEADIDFKGGWLNVNQQIRFVGKTIVFALPKGDKVRSVSLSPRTAVALRAHLKSFPPTEVTLPWAVEGGKPRTLRLLFVDAKGKAYNRSVFNAGDWKRALVHAGVIPPRVSGSKYFAAAPDDGMHALRHTYASAQLEGRISIKALLLFLGHSDAGFTLRTYTHLMPGSEGCSRAATDDVLLGGAHQDQGTEHVPSAAMCPESALAA</sequence>